<accession>A0A0M0BYD2</accession>
<proteinExistence type="predicted"/>
<gene>
    <name evidence="2" type="ORF">AC477_01350</name>
</gene>
<evidence type="ECO:0000256" key="1">
    <source>
        <dbReference type="SAM" id="Phobius"/>
    </source>
</evidence>
<comment type="caution">
    <text evidence="2">The sequence shown here is derived from an EMBL/GenBank/DDBJ whole genome shotgun (WGS) entry which is preliminary data.</text>
</comment>
<keyword evidence="1" id="KW-0472">Membrane</keyword>
<dbReference type="Proteomes" id="UP000037237">
    <property type="component" value="Unassembled WGS sequence"/>
</dbReference>
<dbReference type="AlphaFoldDB" id="A0A0M0BYD2"/>
<protein>
    <submittedName>
        <fullName evidence="2">Uncharacterized protein</fullName>
    </submittedName>
</protein>
<organism evidence="2 3">
    <name type="scientific">miscellaneous Crenarchaeota group-1 archaeon SG8-32-1</name>
    <dbReference type="NCBI Taxonomy" id="1685124"/>
    <lineage>
        <taxon>Archaea</taxon>
        <taxon>Candidatus Bathyarchaeota</taxon>
        <taxon>MCG-1</taxon>
    </lineage>
</organism>
<dbReference type="EMBL" id="LFWU01000025">
    <property type="protein sequence ID" value="KON33638.1"/>
    <property type="molecule type" value="Genomic_DNA"/>
</dbReference>
<evidence type="ECO:0000313" key="3">
    <source>
        <dbReference type="Proteomes" id="UP000037237"/>
    </source>
</evidence>
<keyword evidence="1" id="KW-1133">Transmembrane helix</keyword>
<feature type="transmembrane region" description="Helical" evidence="1">
    <location>
        <begin position="231"/>
        <end position="252"/>
    </location>
</feature>
<evidence type="ECO:0000313" key="2">
    <source>
        <dbReference type="EMBL" id="KON33638.1"/>
    </source>
</evidence>
<reference evidence="2 3" key="1">
    <citation type="submission" date="2015-06" db="EMBL/GenBank/DDBJ databases">
        <title>New insights into the roles of widespread benthic archaea in carbon and nitrogen cycling.</title>
        <authorList>
            <person name="Lazar C.S."/>
            <person name="Baker B.J."/>
            <person name="Seitz K.W."/>
            <person name="Hyde A.S."/>
            <person name="Dick G.J."/>
            <person name="Hinrichs K.-U."/>
            <person name="Teske A.P."/>
        </authorList>
    </citation>
    <scope>NUCLEOTIDE SEQUENCE [LARGE SCALE GENOMIC DNA]</scope>
    <source>
        <strain evidence="2">SG8-32-1</strain>
    </source>
</reference>
<name>A0A0M0BYD2_9ARCH</name>
<keyword evidence="1" id="KW-0812">Transmembrane</keyword>
<sequence length="269" mass="29971">MKLSAVLCVIICLSFTFSLLCGVGNALEENEIILSVVLTSQTGYPGSGAVASIFLVNNSTEILTIQYVGINFDWMPSDQFLGHNLSEDPVFISSSTNHIFQSINIIVPPDATLGEHNYSVGIDGLKGTEIFSWNSQNYIFVVQDPKKQTYDDLLTQVSNKITESKNVNYESSKARSLVEQAEVEYVQALVYGNQNSWDEAVSRLNSASSYLEQADVEEQKYLEEKSSQENLLIIIGLVVVIIIAILAVFYLLRRKKDKILIQTKKNLIN</sequence>